<name>A0A9D1J922_9FIRM</name>
<protein>
    <submittedName>
        <fullName evidence="3">N-acetylmuramoyl-L-alanine amidase</fullName>
    </submittedName>
</protein>
<dbReference type="PANTHER" id="PTHR30404:SF0">
    <property type="entry name" value="N-ACETYLMURAMOYL-L-ALANINE AMIDASE AMIC"/>
    <property type="match status" value="1"/>
</dbReference>
<dbReference type="SMART" id="SM00646">
    <property type="entry name" value="Ami_3"/>
    <property type="match status" value="1"/>
</dbReference>
<dbReference type="InterPro" id="IPR050695">
    <property type="entry name" value="N-acetylmuramoyl_amidase_3"/>
</dbReference>
<organism evidence="3 4">
    <name type="scientific">Candidatus Coproplasma avicola</name>
    <dbReference type="NCBI Taxonomy" id="2840744"/>
    <lineage>
        <taxon>Bacteria</taxon>
        <taxon>Bacillati</taxon>
        <taxon>Bacillota</taxon>
        <taxon>Clostridia</taxon>
        <taxon>Eubacteriales</taxon>
        <taxon>Candidatus Coproplasma</taxon>
    </lineage>
</organism>
<dbReference type="InterPro" id="IPR002508">
    <property type="entry name" value="MurNAc-LAA_cat"/>
</dbReference>
<dbReference type="GO" id="GO:0030288">
    <property type="term" value="C:outer membrane-bounded periplasmic space"/>
    <property type="evidence" value="ECO:0007669"/>
    <property type="project" value="TreeGrafter"/>
</dbReference>
<dbReference type="CDD" id="cd02696">
    <property type="entry name" value="MurNAc-LAA"/>
    <property type="match status" value="1"/>
</dbReference>
<evidence type="ECO:0000313" key="3">
    <source>
        <dbReference type="EMBL" id="HIR66532.1"/>
    </source>
</evidence>
<dbReference type="PANTHER" id="PTHR30404">
    <property type="entry name" value="N-ACETYLMURAMOYL-L-ALANINE AMIDASE"/>
    <property type="match status" value="1"/>
</dbReference>
<dbReference type="Gene3D" id="3.40.630.40">
    <property type="entry name" value="Zn-dependent exopeptidases"/>
    <property type="match status" value="1"/>
</dbReference>
<dbReference type="Pfam" id="PF01520">
    <property type="entry name" value="Amidase_3"/>
    <property type="match status" value="1"/>
</dbReference>
<evidence type="ECO:0000259" key="2">
    <source>
        <dbReference type="SMART" id="SM00646"/>
    </source>
</evidence>
<dbReference type="AlphaFoldDB" id="A0A9D1J922"/>
<dbReference type="EMBL" id="DVHK01000013">
    <property type="protein sequence ID" value="HIR66532.1"/>
    <property type="molecule type" value="Genomic_DNA"/>
</dbReference>
<dbReference type="GO" id="GO:0009253">
    <property type="term" value="P:peptidoglycan catabolic process"/>
    <property type="evidence" value="ECO:0007669"/>
    <property type="project" value="InterPro"/>
</dbReference>
<reference evidence="3" key="1">
    <citation type="submission" date="2020-10" db="EMBL/GenBank/DDBJ databases">
        <authorList>
            <person name="Gilroy R."/>
        </authorList>
    </citation>
    <scope>NUCLEOTIDE SEQUENCE</scope>
    <source>
        <strain evidence="3">ChiW16-3235</strain>
    </source>
</reference>
<proteinExistence type="predicted"/>
<evidence type="ECO:0000313" key="4">
    <source>
        <dbReference type="Proteomes" id="UP000823913"/>
    </source>
</evidence>
<dbReference type="GO" id="GO:0008745">
    <property type="term" value="F:N-acetylmuramoyl-L-alanine amidase activity"/>
    <property type="evidence" value="ECO:0007669"/>
    <property type="project" value="InterPro"/>
</dbReference>
<reference evidence="3" key="2">
    <citation type="journal article" date="2021" name="PeerJ">
        <title>Extensive microbial diversity within the chicken gut microbiome revealed by metagenomics and culture.</title>
        <authorList>
            <person name="Gilroy R."/>
            <person name="Ravi A."/>
            <person name="Getino M."/>
            <person name="Pursley I."/>
            <person name="Horton D.L."/>
            <person name="Alikhan N.F."/>
            <person name="Baker D."/>
            <person name="Gharbi K."/>
            <person name="Hall N."/>
            <person name="Watson M."/>
            <person name="Adriaenssens E.M."/>
            <person name="Foster-Nyarko E."/>
            <person name="Jarju S."/>
            <person name="Secka A."/>
            <person name="Antonio M."/>
            <person name="Oren A."/>
            <person name="Chaudhuri R.R."/>
            <person name="La Ragione R."/>
            <person name="Hildebrand F."/>
            <person name="Pallen M.J."/>
        </authorList>
    </citation>
    <scope>NUCLEOTIDE SEQUENCE</scope>
    <source>
        <strain evidence="3">ChiW16-3235</strain>
    </source>
</reference>
<sequence>MLIAGKKTIALILGIIVCGSIAGIRAGAFAKTVASPDMPTIVIDAGHGGIDAGVYGVNTDVKESDINLAIARELRGWFVNAGFNCVMTRNSQSGLYGDTSKGFKKRDMQERKRIIEENSADMVISIHQNTCPLPSRRGGYVFFDENSQEGRELALSVQEELNALWEMTNEALVGDYFMLKCTEAPSILVECGFLSNGEDEKLLTDADYRNKIAYAIFKGAIMYLS</sequence>
<comment type="caution">
    <text evidence="3">The sequence shown here is derived from an EMBL/GenBank/DDBJ whole genome shotgun (WGS) entry which is preliminary data.</text>
</comment>
<dbReference type="SUPFAM" id="SSF53187">
    <property type="entry name" value="Zn-dependent exopeptidases"/>
    <property type="match status" value="1"/>
</dbReference>
<dbReference type="Proteomes" id="UP000823913">
    <property type="component" value="Unassembled WGS sequence"/>
</dbReference>
<keyword evidence="1" id="KW-0378">Hydrolase</keyword>
<accession>A0A9D1J922</accession>
<gene>
    <name evidence="3" type="ORF">IAB94_00615</name>
</gene>
<evidence type="ECO:0000256" key="1">
    <source>
        <dbReference type="ARBA" id="ARBA00022801"/>
    </source>
</evidence>
<feature type="domain" description="MurNAc-LAA" evidence="2">
    <location>
        <begin position="112"/>
        <end position="221"/>
    </location>
</feature>